<dbReference type="PANTHER" id="PTHR33121">
    <property type="entry name" value="CYCLIC DI-GMP PHOSPHODIESTERASE PDEF"/>
    <property type="match status" value="1"/>
</dbReference>
<sequence length="39" mass="4496">MNLEVVAEGVETKEQLDILREKGYDQIQGYLFSRPVKKA</sequence>
<keyword evidence="3" id="KW-1185">Reference proteome</keyword>
<dbReference type="InterPro" id="IPR035919">
    <property type="entry name" value="EAL_sf"/>
</dbReference>
<dbReference type="SUPFAM" id="SSF141868">
    <property type="entry name" value="EAL domain-like"/>
    <property type="match status" value="1"/>
</dbReference>
<dbReference type="InterPro" id="IPR050706">
    <property type="entry name" value="Cyclic-di-GMP_PDE-like"/>
</dbReference>
<comment type="caution">
    <text evidence="2">The sequence shown here is derived from an EMBL/GenBank/DDBJ whole genome shotgun (WGS) entry which is preliminary data.</text>
</comment>
<reference evidence="2 3" key="1">
    <citation type="submission" date="2024-09" db="EMBL/GenBank/DDBJ databases">
        <authorList>
            <person name="Sun Q."/>
            <person name="Mori K."/>
        </authorList>
    </citation>
    <scope>NUCLEOTIDE SEQUENCE [LARGE SCALE GENOMIC DNA]</scope>
    <source>
        <strain evidence="2 3">NCAIM B.02301</strain>
    </source>
</reference>
<name>A0ABV6NJS8_9BACI</name>
<dbReference type="PANTHER" id="PTHR33121:SF79">
    <property type="entry name" value="CYCLIC DI-GMP PHOSPHODIESTERASE PDED-RELATED"/>
    <property type="match status" value="1"/>
</dbReference>
<gene>
    <name evidence="2" type="ORF">ACFFH4_18945</name>
</gene>
<evidence type="ECO:0000259" key="1">
    <source>
        <dbReference type="PROSITE" id="PS50883"/>
    </source>
</evidence>
<evidence type="ECO:0000313" key="3">
    <source>
        <dbReference type="Proteomes" id="UP001589833"/>
    </source>
</evidence>
<organism evidence="2 3">
    <name type="scientific">Halalkalibacter alkalisediminis</name>
    <dbReference type="NCBI Taxonomy" id="935616"/>
    <lineage>
        <taxon>Bacteria</taxon>
        <taxon>Bacillati</taxon>
        <taxon>Bacillota</taxon>
        <taxon>Bacilli</taxon>
        <taxon>Bacillales</taxon>
        <taxon>Bacillaceae</taxon>
        <taxon>Halalkalibacter</taxon>
    </lineage>
</organism>
<dbReference type="EMBL" id="JBHLTR010000054">
    <property type="protein sequence ID" value="MFC0561025.1"/>
    <property type="molecule type" value="Genomic_DNA"/>
</dbReference>
<feature type="domain" description="EAL" evidence="1">
    <location>
        <begin position="1"/>
        <end position="39"/>
    </location>
</feature>
<dbReference type="Gene3D" id="3.20.20.450">
    <property type="entry name" value="EAL domain"/>
    <property type="match status" value="1"/>
</dbReference>
<dbReference type="InterPro" id="IPR001633">
    <property type="entry name" value="EAL_dom"/>
</dbReference>
<dbReference type="Pfam" id="PF00563">
    <property type="entry name" value="EAL"/>
    <property type="match status" value="1"/>
</dbReference>
<protein>
    <submittedName>
        <fullName evidence="2">EAL domain-containing protein</fullName>
    </submittedName>
</protein>
<dbReference type="PROSITE" id="PS50883">
    <property type="entry name" value="EAL"/>
    <property type="match status" value="1"/>
</dbReference>
<dbReference type="Proteomes" id="UP001589833">
    <property type="component" value="Unassembled WGS sequence"/>
</dbReference>
<proteinExistence type="predicted"/>
<evidence type="ECO:0000313" key="2">
    <source>
        <dbReference type="EMBL" id="MFC0561025.1"/>
    </source>
</evidence>
<accession>A0ABV6NJS8</accession>